<keyword evidence="2" id="KW-0812">Transmembrane</keyword>
<name>A0A812RXI3_9DINO</name>
<evidence type="ECO:0000256" key="2">
    <source>
        <dbReference type="SAM" id="Phobius"/>
    </source>
</evidence>
<dbReference type="AlphaFoldDB" id="A0A812RXI3"/>
<accession>A0A812RXI3</accession>
<sequence>MDPRDRRPSDPEGPPGVTKLLPAIGVGGAVGVLTGVVTLGTAVMVGAGTAV</sequence>
<feature type="transmembrane region" description="Helical" evidence="2">
    <location>
        <begin position="20"/>
        <end position="45"/>
    </location>
</feature>
<organism evidence="3 4">
    <name type="scientific">Symbiodinium natans</name>
    <dbReference type="NCBI Taxonomy" id="878477"/>
    <lineage>
        <taxon>Eukaryota</taxon>
        <taxon>Sar</taxon>
        <taxon>Alveolata</taxon>
        <taxon>Dinophyceae</taxon>
        <taxon>Suessiales</taxon>
        <taxon>Symbiodiniaceae</taxon>
        <taxon>Symbiodinium</taxon>
    </lineage>
</organism>
<protein>
    <submittedName>
        <fullName evidence="3">Uncharacterized protein</fullName>
    </submittedName>
</protein>
<keyword evidence="2" id="KW-0472">Membrane</keyword>
<evidence type="ECO:0000256" key="1">
    <source>
        <dbReference type="SAM" id="MobiDB-lite"/>
    </source>
</evidence>
<evidence type="ECO:0000313" key="3">
    <source>
        <dbReference type="EMBL" id="CAE7459486.1"/>
    </source>
</evidence>
<proteinExistence type="predicted"/>
<feature type="compositionally biased region" description="Basic and acidic residues" evidence="1">
    <location>
        <begin position="1"/>
        <end position="10"/>
    </location>
</feature>
<dbReference type="Proteomes" id="UP000604046">
    <property type="component" value="Unassembled WGS sequence"/>
</dbReference>
<keyword evidence="2" id="KW-1133">Transmembrane helix</keyword>
<feature type="non-terminal residue" evidence="3">
    <location>
        <position position="51"/>
    </location>
</feature>
<evidence type="ECO:0000313" key="4">
    <source>
        <dbReference type="Proteomes" id="UP000604046"/>
    </source>
</evidence>
<feature type="region of interest" description="Disordered" evidence="1">
    <location>
        <begin position="1"/>
        <end position="20"/>
    </location>
</feature>
<reference evidence="3" key="1">
    <citation type="submission" date="2021-02" db="EMBL/GenBank/DDBJ databases">
        <authorList>
            <person name="Dougan E. K."/>
            <person name="Rhodes N."/>
            <person name="Thang M."/>
            <person name="Chan C."/>
        </authorList>
    </citation>
    <scope>NUCLEOTIDE SEQUENCE</scope>
</reference>
<dbReference type="EMBL" id="CAJNDS010002396">
    <property type="protein sequence ID" value="CAE7459486.1"/>
    <property type="molecule type" value="Genomic_DNA"/>
</dbReference>
<comment type="caution">
    <text evidence="3">The sequence shown here is derived from an EMBL/GenBank/DDBJ whole genome shotgun (WGS) entry which is preliminary data.</text>
</comment>
<keyword evidence="4" id="KW-1185">Reference proteome</keyword>
<gene>
    <name evidence="3" type="ORF">SNAT2548_LOCUS25488</name>
</gene>